<dbReference type="WBParaSite" id="TCLT_0000865401-mRNA-1">
    <property type="protein sequence ID" value="TCLT_0000865401-mRNA-1"/>
    <property type="gene ID" value="TCLT_0000865401"/>
</dbReference>
<dbReference type="InterPro" id="IPR036390">
    <property type="entry name" value="WH_DNA-bd_sf"/>
</dbReference>
<dbReference type="SMART" id="SM00088">
    <property type="entry name" value="PINT"/>
    <property type="match status" value="1"/>
</dbReference>
<dbReference type="OMA" id="WVAEIDE"/>
<evidence type="ECO:0000259" key="8">
    <source>
        <dbReference type="PROSITE" id="PS50250"/>
    </source>
</evidence>
<dbReference type="PROSITE" id="PS50250">
    <property type="entry name" value="PCI"/>
    <property type="match status" value="1"/>
</dbReference>
<gene>
    <name evidence="9" type="ORF">TCLT_LOCUS8643</name>
</gene>
<evidence type="ECO:0000256" key="2">
    <source>
        <dbReference type="ARBA" id="ARBA00004496"/>
    </source>
</evidence>
<keyword evidence="5" id="KW-0963">Cytoplasm</keyword>
<dbReference type="Proteomes" id="UP000276776">
    <property type="component" value="Unassembled WGS sequence"/>
</dbReference>
<comment type="similarity">
    <text evidence="3">Belongs to the CSN4 family.</text>
</comment>
<dbReference type="InterPro" id="IPR000717">
    <property type="entry name" value="PCI_dom"/>
</dbReference>
<dbReference type="STRING" id="103827.A0A0N5D6J2"/>
<keyword evidence="10" id="KW-1185">Reference proteome</keyword>
<dbReference type="InterPro" id="IPR054559">
    <property type="entry name" value="PSMD12-CSN4-like_N"/>
</dbReference>
<dbReference type="Pfam" id="PF22241">
    <property type="entry name" value="PSMD12-CSN4_N"/>
    <property type="match status" value="1"/>
</dbReference>
<dbReference type="PANTHER" id="PTHR10855:SF2">
    <property type="entry name" value="COP9 SIGNALOSOME COMPLEX SUBUNIT 4"/>
    <property type="match status" value="1"/>
</dbReference>
<organism evidence="11">
    <name type="scientific">Thelazia callipaeda</name>
    <name type="common">Oriental eyeworm</name>
    <name type="synonym">Parasitic nematode</name>
    <dbReference type="NCBI Taxonomy" id="103827"/>
    <lineage>
        <taxon>Eukaryota</taxon>
        <taxon>Metazoa</taxon>
        <taxon>Ecdysozoa</taxon>
        <taxon>Nematoda</taxon>
        <taxon>Chromadorea</taxon>
        <taxon>Rhabditida</taxon>
        <taxon>Spirurina</taxon>
        <taxon>Spiruromorpha</taxon>
        <taxon>Thelazioidea</taxon>
        <taxon>Thelaziidae</taxon>
        <taxon>Thelazia</taxon>
    </lineage>
</organism>
<dbReference type="EMBL" id="UYYF01004662">
    <property type="protein sequence ID" value="VDN06219.1"/>
    <property type="molecule type" value="Genomic_DNA"/>
</dbReference>
<dbReference type="InterPro" id="IPR036388">
    <property type="entry name" value="WH-like_DNA-bd_sf"/>
</dbReference>
<feature type="domain" description="PCI" evidence="8">
    <location>
        <begin position="188"/>
        <end position="364"/>
    </location>
</feature>
<sequence length="411" mass="46900">MVRTPEEILKFVRDVLNDDLDHKTQSEKLNSSLLAMLNCGADDKTLVNNITKIAEIALDYFHANLVKELAKALLNVVQSRLISYEEQVTQLRLRLADIYEKEKKFESAAKILMAVPLETGQRTYPAEIKVRTYLRIAQLALEYNAEEAESFVNRASILLNDLSKDDDLVVAFRTLYAKVLDHRKKFIEAAHRYYDLSLLRNTFSTSDKLQALTNAIFCTVLASPGVQRSRMLTVLVKDERCCNLPAYGVLKKMHFERLIGTDEVKTSTLVNIFHFKIQEFEKSLPSHQQISDGDCSLLKRAILEHNFAAVSNIFTNITFYDLALLLGIDFVQAEKMALQLIADGRIGGTMDQIEGLIHFIQLNMEEEDVSPTEEALTEWDLRIAEVCNDVNNVTDLIIQRNDSWVKFKRMS</sequence>
<evidence type="ECO:0000313" key="10">
    <source>
        <dbReference type="Proteomes" id="UP000276776"/>
    </source>
</evidence>
<evidence type="ECO:0000256" key="3">
    <source>
        <dbReference type="ARBA" id="ARBA00010417"/>
    </source>
</evidence>
<evidence type="ECO:0000256" key="6">
    <source>
        <dbReference type="ARBA" id="ARBA00022790"/>
    </source>
</evidence>
<evidence type="ECO:0000256" key="5">
    <source>
        <dbReference type="ARBA" id="ARBA00022490"/>
    </source>
</evidence>
<evidence type="ECO:0000313" key="11">
    <source>
        <dbReference type="WBParaSite" id="TCLT_0000865401-mRNA-1"/>
    </source>
</evidence>
<evidence type="ECO:0000256" key="4">
    <source>
        <dbReference type="ARBA" id="ARBA00014881"/>
    </source>
</evidence>
<evidence type="ECO:0000313" key="9">
    <source>
        <dbReference type="EMBL" id="VDN06219.1"/>
    </source>
</evidence>
<comment type="subcellular location">
    <subcellularLocation>
        <location evidence="2">Cytoplasm</location>
    </subcellularLocation>
    <subcellularLocation>
        <location evidence="1">Nucleus</location>
    </subcellularLocation>
</comment>
<reference evidence="11" key="1">
    <citation type="submission" date="2017-02" db="UniProtKB">
        <authorList>
            <consortium name="WormBaseParasite"/>
        </authorList>
    </citation>
    <scope>IDENTIFICATION</scope>
</reference>
<reference evidence="9 10" key="2">
    <citation type="submission" date="2018-11" db="EMBL/GenBank/DDBJ databases">
        <authorList>
            <consortium name="Pathogen Informatics"/>
        </authorList>
    </citation>
    <scope>NUCLEOTIDE SEQUENCE [LARGE SCALE GENOMIC DNA]</scope>
</reference>
<accession>A0A0N5D6J2</accession>
<keyword evidence="7" id="KW-0539">Nucleus</keyword>
<protein>
    <recommendedName>
        <fullName evidence="4">COP9 signalosome complex subunit 4</fullName>
    </recommendedName>
</protein>
<dbReference type="GO" id="GO:0008180">
    <property type="term" value="C:COP9 signalosome"/>
    <property type="evidence" value="ECO:0007669"/>
    <property type="project" value="UniProtKB-KW"/>
</dbReference>
<dbReference type="GO" id="GO:0005829">
    <property type="term" value="C:cytosol"/>
    <property type="evidence" value="ECO:0007669"/>
    <property type="project" value="TreeGrafter"/>
</dbReference>
<dbReference type="Gene3D" id="1.10.10.10">
    <property type="entry name" value="Winged helix-like DNA-binding domain superfamily/Winged helix DNA-binding domain"/>
    <property type="match status" value="1"/>
</dbReference>
<name>A0A0N5D6J2_THECL</name>
<keyword evidence="6" id="KW-0736">Signalosome</keyword>
<dbReference type="PANTHER" id="PTHR10855">
    <property type="entry name" value="26S PROTEASOME NON-ATPASE REGULATORY SUBUNIT 12/COP9 SIGNALOSOME COMPLEX SUBUNIT 4"/>
    <property type="match status" value="1"/>
</dbReference>
<dbReference type="Pfam" id="PF01399">
    <property type="entry name" value="PCI"/>
    <property type="match status" value="1"/>
</dbReference>
<dbReference type="OrthoDB" id="295656at2759"/>
<evidence type="ECO:0000256" key="1">
    <source>
        <dbReference type="ARBA" id="ARBA00004123"/>
    </source>
</evidence>
<dbReference type="InterPro" id="IPR040134">
    <property type="entry name" value="PSMD12/CSN4"/>
</dbReference>
<dbReference type="SUPFAM" id="SSF46785">
    <property type="entry name" value="Winged helix' DNA-binding domain"/>
    <property type="match status" value="1"/>
</dbReference>
<proteinExistence type="inferred from homology"/>
<dbReference type="AlphaFoldDB" id="A0A0N5D6J2"/>
<evidence type="ECO:0000256" key="7">
    <source>
        <dbReference type="ARBA" id="ARBA00023242"/>
    </source>
</evidence>